<feature type="transmembrane region" description="Helical" evidence="7">
    <location>
        <begin position="185"/>
        <end position="203"/>
    </location>
</feature>
<feature type="transmembrane region" description="Helical" evidence="7">
    <location>
        <begin position="69"/>
        <end position="91"/>
    </location>
</feature>
<feature type="domain" description="EamA" evidence="8">
    <location>
        <begin position="154"/>
        <end position="289"/>
    </location>
</feature>
<dbReference type="PANTHER" id="PTHR32322">
    <property type="entry name" value="INNER MEMBRANE TRANSPORTER"/>
    <property type="match status" value="1"/>
</dbReference>
<feature type="transmembrane region" description="Helical" evidence="7">
    <location>
        <begin position="12"/>
        <end position="32"/>
    </location>
</feature>
<feature type="compositionally biased region" description="Basic and acidic residues" evidence="6">
    <location>
        <begin position="341"/>
        <end position="351"/>
    </location>
</feature>
<feature type="transmembrane region" description="Helical" evidence="7">
    <location>
        <begin position="38"/>
        <end position="57"/>
    </location>
</feature>
<feature type="domain" description="EamA" evidence="8">
    <location>
        <begin position="15"/>
        <end position="143"/>
    </location>
</feature>
<evidence type="ECO:0000256" key="5">
    <source>
        <dbReference type="ARBA" id="ARBA00023136"/>
    </source>
</evidence>
<feature type="transmembrane region" description="Helical" evidence="7">
    <location>
        <begin position="215"/>
        <end position="237"/>
    </location>
</feature>
<proteinExistence type="inferred from homology"/>
<comment type="subcellular location">
    <subcellularLocation>
        <location evidence="1">Membrane</location>
        <topology evidence="1">Multi-pass membrane protein</topology>
    </subcellularLocation>
</comment>
<keyword evidence="5 7" id="KW-0472">Membrane</keyword>
<keyword evidence="10" id="KW-1185">Reference proteome</keyword>
<dbReference type="Proteomes" id="UP001432168">
    <property type="component" value="Chromosome"/>
</dbReference>
<dbReference type="InterPro" id="IPR037185">
    <property type="entry name" value="EmrE-like"/>
</dbReference>
<dbReference type="InterPro" id="IPR050638">
    <property type="entry name" value="AA-Vitamin_Transporters"/>
</dbReference>
<dbReference type="Pfam" id="PF00892">
    <property type="entry name" value="EamA"/>
    <property type="match status" value="2"/>
</dbReference>
<evidence type="ECO:0000256" key="1">
    <source>
        <dbReference type="ARBA" id="ARBA00004141"/>
    </source>
</evidence>
<dbReference type="InterPro" id="IPR000620">
    <property type="entry name" value="EamA_dom"/>
</dbReference>
<evidence type="ECO:0000259" key="8">
    <source>
        <dbReference type="Pfam" id="PF00892"/>
    </source>
</evidence>
<name>A0ABZ1WZ82_9ACTN</name>
<feature type="region of interest" description="Disordered" evidence="6">
    <location>
        <begin position="293"/>
        <end position="351"/>
    </location>
</feature>
<reference evidence="9" key="1">
    <citation type="submission" date="2022-10" db="EMBL/GenBank/DDBJ databases">
        <title>The complete genomes of actinobacterial strains from the NBC collection.</title>
        <authorList>
            <person name="Joergensen T.S."/>
            <person name="Alvarez Arevalo M."/>
            <person name="Sterndorff E.B."/>
            <person name="Faurdal D."/>
            <person name="Vuksanovic O."/>
            <person name="Mourched A.-S."/>
            <person name="Charusanti P."/>
            <person name="Shaw S."/>
            <person name="Blin K."/>
            <person name="Weber T."/>
        </authorList>
    </citation>
    <scope>NUCLEOTIDE SEQUENCE</scope>
    <source>
        <strain evidence="9">NBC_00686</strain>
    </source>
</reference>
<gene>
    <name evidence="9" type="ORF">OG929_23980</name>
</gene>
<evidence type="ECO:0000313" key="9">
    <source>
        <dbReference type="EMBL" id="WUT45160.1"/>
    </source>
</evidence>
<sequence length="351" mass="35915">MNSGTRSLRGGVRVAVLALLWGSTFLWIELALRGLSPLQVTFVRCLLGALVLTVACYASGRRMPRGRTVWRHIVVAAFFCNALPFALFSLGQQTVDSGLAGVLNATTPLWSIALGLALGSERGLRPVRLTGLLLGFAGTILILAPWQSAGATGWGALAILGAAASYAVAFTYMGRTLVRRGTPTISLSAAQLVAASGLTAVALPVGGLESIDPGLAVVVAALVLSVFCTAITFHLTYRIINDEGATNAAVVGYLLPVVSVLLGAVVLGEGLSVRVVLGMAVVLVGVGMTRRKDATATAPDRTGEAATAGSPASAEETPAKDAPGTDLPSGPASGLPSDLPPTRRPELERAG</sequence>
<feature type="transmembrane region" description="Helical" evidence="7">
    <location>
        <begin position="153"/>
        <end position="173"/>
    </location>
</feature>
<accession>A0ABZ1WZ82</accession>
<comment type="similarity">
    <text evidence="2">Belongs to the EamA transporter family.</text>
</comment>
<dbReference type="EMBL" id="CP109011">
    <property type="protein sequence ID" value="WUT45160.1"/>
    <property type="molecule type" value="Genomic_DNA"/>
</dbReference>
<dbReference type="PANTHER" id="PTHR32322:SF9">
    <property type="entry name" value="AMINO-ACID METABOLITE EFFLUX PUMP-RELATED"/>
    <property type="match status" value="1"/>
</dbReference>
<organism evidence="9 10">
    <name type="scientific">Streptomyces pseudovenezuelae</name>
    <dbReference type="NCBI Taxonomy" id="67350"/>
    <lineage>
        <taxon>Bacteria</taxon>
        <taxon>Bacillati</taxon>
        <taxon>Actinomycetota</taxon>
        <taxon>Actinomycetes</taxon>
        <taxon>Kitasatosporales</taxon>
        <taxon>Streptomycetaceae</taxon>
        <taxon>Streptomyces</taxon>
        <taxon>Streptomyces aurantiacus group</taxon>
    </lineage>
</organism>
<evidence type="ECO:0000256" key="7">
    <source>
        <dbReference type="SAM" id="Phobius"/>
    </source>
</evidence>
<protein>
    <submittedName>
        <fullName evidence="9">DMT family transporter</fullName>
    </submittedName>
</protein>
<evidence type="ECO:0000256" key="6">
    <source>
        <dbReference type="SAM" id="MobiDB-lite"/>
    </source>
</evidence>
<dbReference type="SUPFAM" id="SSF103481">
    <property type="entry name" value="Multidrug resistance efflux transporter EmrE"/>
    <property type="match status" value="2"/>
</dbReference>
<keyword evidence="4 7" id="KW-1133">Transmembrane helix</keyword>
<evidence type="ECO:0000256" key="4">
    <source>
        <dbReference type="ARBA" id="ARBA00022989"/>
    </source>
</evidence>
<evidence type="ECO:0000313" key="10">
    <source>
        <dbReference type="Proteomes" id="UP001432168"/>
    </source>
</evidence>
<evidence type="ECO:0000256" key="3">
    <source>
        <dbReference type="ARBA" id="ARBA00022692"/>
    </source>
</evidence>
<dbReference type="RefSeq" id="WP_329266054.1">
    <property type="nucleotide sequence ID" value="NZ_CP109011.1"/>
</dbReference>
<feature type="transmembrane region" description="Helical" evidence="7">
    <location>
        <begin position="244"/>
        <end position="265"/>
    </location>
</feature>
<feature type="transmembrane region" description="Helical" evidence="7">
    <location>
        <begin position="271"/>
        <end position="289"/>
    </location>
</feature>
<feature type="transmembrane region" description="Helical" evidence="7">
    <location>
        <begin position="97"/>
        <end position="117"/>
    </location>
</feature>
<evidence type="ECO:0000256" key="2">
    <source>
        <dbReference type="ARBA" id="ARBA00007362"/>
    </source>
</evidence>
<keyword evidence="3 7" id="KW-0812">Transmembrane</keyword>
<feature type="transmembrane region" description="Helical" evidence="7">
    <location>
        <begin position="129"/>
        <end position="147"/>
    </location>
</feature>